<feature type="compositionally biased region" description="Basic and acidic residues" evidence="1">
    <location>
        <begin position="57"/>
        <end position="73"/>
    </location>
</feature>
<dbReference type="EMBL" id="SRLO01000197">
    <property type="protein sequence ID" value="TNN67954.1"/>
    <property type="molecule type" value="Genomic_DNA"/>
</dbReference>
<keyword evidence="3" id="KW-1185">Reference proteome</keyword>
<protein>
    <submittedName>
        <fullName evidence="2">Uncharacterized protein</fullName>
    </submittedName>
</protein>
<organism evidence="2 3">
    <name type="scientific">Liparis tanakae</name>
    <name type="common">Tanaka's snailfish</name>
    <dbReference type="NCBI Taxonomy" id="230148"/>
    <lineage>
        <taxon>Eukaryota</taxon>
        <taxon>Metazoa</taxon>
        <taxon>Chordata</taxon>
        <taxon>Craniata</taxon>
        <taxon>Vertebrata</taxon>
        <taxon>Euteleostomi</taxon>
        <taxon>Actinopterygii</taxon>
        <taxon>Neopterygii</taxon>
        <taxon>Teleostei</taxon>
        <taxon>Neoteleostei</taxon>
        <taxon>Acanthomorphata</taxon>
        <taxon>Eupercaria</taxon>
        <taxon>Perciformes</taxon>
        <taxon>Cottioidei</taxon>
        <taxon>Cottales</taxon>
        <taxon>Liparidae</taxon>
        <taxon>Liparis</taxon>
    </lineage>
</organism>
<evidence type="ECO:0000313" key="3">
    <source>
        <dbReference type="Proteomes" id="UP000314294"/>
    </source>
</evidence>
<dbReference type="Proteomes" id="UP000314294">
    <property type="component" value="Unassembled WGS sequence"/>
</dbReference>
<proteinExistence type="predicted"/>
<feature type="compositionally biased region" description="Basic and acidic residues" evidence="1">
    <location>
        <begin position="125"/>
        <end position="139"/>
    </location>
</feature>
<gene>
    <name evidence="2" type="ORF">EYF80_021923</name>
</gene>
<comment type="caution">
    <text evidence="2">The sequence shown here is derived from an EMBL/GenBank/DDBJ whole genome shotgun (WGS) entry which is preliminary data.</text>
</comment>
<evidence type="ECO:0000313" key="2">
    <source>
        <dbReference type="EMBL" id="TNN67954.1"/>
    </source>
</evidence>
<sequence>MVLVAGLTNTSREFSEAGVRTAAGTTACLTAHPSPETTCHRGARGDVSGVGNVLSGGEKEEDRRQKKVERVLVWEEEEEEEEGDNKCRGAFKNHRPDRSVLSSAPVRQERSAAPNPNNGGVFGAHGERSSIRDSRHRVGSERVLKRFSGDIKLGCSTASRRSLTGDSLRKQATIKAKQTVT</sequence>
<name>A0A4Z2HSH3_9TELE</name>
<accession>A0A4Z2HSH3</accession>
<evidence type="ECO:0000256" key="1">
    <source>
        <dbReference type="SAM" id="MobiDB-lite"/>
    </source>
</evidence>
<feature type="region of interest" description="Disordered" evidence="1">
    <location>
        <begin position="161"/>
        <end position="181"/>
    </location>
</feature>
<dbReference type="AlphaFoldDB" id="A0A4Z2HSH3"/>
<reference evidence="2 3" key="1">
    <citation type="submission" date="2019-03" db="EMBL/GenBank/DDBJ databases">
        <title>First draft genome of Liparis tanakae, snailfish: a comprehensive survey of snailfish specific genes.</title>
        <authorList>
            <person name="Kim W."/>
            <person name="Song I."/>
            <person name="Jeong J.-H."/>
            <person name="Kim D."/>
            <person name="Kim S."/>
            <person name="Ryu S."/>
            <person name="Song J.Y."/>
            <person name="Lee S.K."/>
        </authorList>
    </citation>
    <scope>NUCLEOTIDE SEQUENCE [LARGE SCALE GENOMIC DNA]</scope>
    <source>
        <tissue evidence="2">Muscle</tissue>
    </source>
</reference>
<feature type="compositionally biased region" description="Acidic residues" evidence="1">
    <location>
        <begin position="74"/>
        <end position="83"/>
    </location>
</feature>
<feature type="region of interest" description="Disordered" evidence="1">
    <location>
        <begin position="37"/>
        <end position="139"/>
    </location>
</feature>